<dbReference type="InterPro" id="IPR052345">
    <property type="entry name" value="Rad_response_metalloprotease"/>
</dbReference>
<protein>
    <submittedName>
        <fullName evidence="2">ImmA/IrrE family metallo-endopeptidase</fullName>
    </submittedName>
</protein>
<keyword evidence="3" id="KW-1185">Reference proteome</keyword>
<dbReference type="RefSeq" id="WP_221602445.1">
    <property type="nucleotide sequence ID" value="NZ_JAIGNU010000001.1"/>
</dbReference>
<organism evidence="2 3">
    <name type="scientific">Qipengyuania mesophila</name>
    <dbReference type="NCBI Taxonomy" id="2867246"/>
    <lineage>
        <taxon>Bacteria</taxon>
        <taxon>Pseudomonadati</taxon>
        <taxon>Pseudomonadota</taxon>
        <taxon>Alphaproteobacteria</taxon>
        <taxon>Sphingomonadales</taxon>
        <taxon>Erythrobacteraceae</taxon>
        <taxon>Qipengyuania</taxon>
    </lineage>
</organism>
<accession>A0ABS7JUM1</accession>
<dbReference type="PANTHER" id="PTHR43236:SF1">
    <property type="entry name" value="BLL7220 PROTEIN"/>
    <property type="match status" value="1"/>
</dbReference>
<dbReference type="Proteomes" id="UP000782554">
    <property type="component" value="Unassembled WGS sequence"/>
</dbReference>
<dbReference type="Pfam" id="PF06114">
    <property type="entry name" value="Peptidase_M78"/>
    <property type="match status" value="1"/>
</dbReference>
<reference evidence="2 3" key="1">
    <citation type="submission" date="2021-08" db="EMBL/GenBank/DDBJ databases">
        <title>Comparative Genomics Analysis of the Genus Qipengyuania Reveals Extensive Genetic Diversity and Metabolic Versatility, Including the Description of Fifteen Novel Species.</title>
        <authorList>
            <person name="Liu Y."/>
        </authorList>
    </citation>
    <scope>NUCLEOTIDE SEQUENCE [LARGE SCALE GENOMIC DNA]</scope>
    <source>
        <strain evidence="2 3">YG27</strain>
    </source>
</reference>
<evidence type="ECO:0000259" key="1">
    <source>
        <dbReference type="Pfam" id="PF06114"/>
    </source>
</evidence>
<dbReference type="InterPro" id="IPR010359">
    <property type="entry name" value="IrrE_HExxH"/>
</dbReference>
<dbReference type="EMBL" id="JAIGNU010000001">
    <property type="protein sequence ID" value="MBX7501356.1"/>
    <property type="molecule type" value="Genomic_DNA"/>
</dbReference>
<evidence type="ECO:0000313" key="2">
    <source>
        <dbReference type="EMBL" id="MBX7501356.1"/>
    </source>
</evidence>
<evidence type="ECO:0000313" key="3">
    <source>
        <dbReference type="Proteomes" id="UP000782554"/>
    </source>
</evidence>
<comment type="caution">
    <text evidence="2">The sequence shown here is derived from an EMBL/GenBank/DDBJ whole genome shotgun (WGS) entry which is preliminary data.</text>
</comment>
<dbReference type="PANTHER" id="PTHR43236">
    <property type="entry name" value="ANTITOXIN HIGA1"/>
    <property type="match status" value="1"/>
</dbReference>
<sequence>MSSIPANYLALFQPYMQEPPVDVLGCARAAGLEVYSVDLPNGVSGMIQRTNGNTFECYVDASEPSVRQRFTAAHELGHFVLHRDSLGQTHEDNYLLRSDGMTNWQETQANRFAADLLMPRELVAEAVEGGTTNVSELARLFNVSELAMGIRLGLKT</sequence>
<dbReference type="Gene3D" id="1.10.10.2910">
    <property type="match status" value="1"/>
</dbReference>
<feature type="domain" description="IrrE N-terminal-like" evidence="1">
    <location>
        <begin position="58"/>
        <end position="152"/>
    </location>
</feature>
<name>A0ABS7JUM1_9SPHN</name>
<proteinExistence type="predicted"/>
<gene>
    <name evidence="2" type="ORF">K3181_07875</name>
</gene>